<gene>
    <name evidence="1" type="ORF">Cni_G11570</name>
</gene>
<organism evidence="1 2">
    <name type="scientific">Canna indica</name>
    <name type="common">Indian-shot</name>
    <dbReference type="NCBI Taxonomy" id="4628"/>
    <lineage>
        <taxon>Eukaryota</taxon>
        <taxon>Viridiplantae</taxon>
        <taxon>Streptophyta</taxon>
        <taxon>Embryophyta</taxon>
        <taxon>Tracheophyta</taxon>
        <taxon>Spermatophyta</taxon>
        <taxon>Magnoliopsida</taxon>
        <taxon>Liliopsida</taxon>
        <taxon>Zingiberales</taxon>
        <taxon>Cannaceae</taxon>
        <taxon>Canna</taxon>
    </lineage>
</organism>
<dbReference type="Proteomes" id="UP001327560">
    <property type="component" value="Chromosome 3"/>
</dbReference>
<evidence type="ECO:0000313" key="1">
    <source>
        <dbReference type="EMBL" id="WOL02851.1"/>
    </source>
</evidence>
<sequence>MLKRLNQCVVPGFREVNNSSTQRKVISRLSMPLTTVEYIINRKRCSAIACKVYHIRKKGNLEKKEDHSSSAVVCSMMLLSETTSSKCRSGFCFQQDAARCRQTIRNPVQMHALANLVPLPTAELEAEQ</sequence>
<proteinExistence type="predicted"/>
<name>A0AAQ3QAZ7_9LILI</name>
<protein>
    <submittedName>
        <fullName evidence="1">Uncharacterized protein</fullName>
    </submittedName>
</protein>
<accession>A0AAQ3QAZ7</accession>
<keyword evidence="2" id="KW-1185">Reference proteome</keyword>
<reference evidence="1 2" key="1">
    <citation type="submission" date="2023-10" db="EMBL/GenBank/DDBJ databases">
        <title>Chromosome-scale genome assembly provides insights into flower coloration mechanisms of Canna indica.</title>
        <authorList>
            <person name="Li C."/>
        </authorList>
    </citation>
    <scope>NUCLEOTIDE SEQUENCE [LARGE SCALE GENOMIC DNA]</scope>
    <source>
        <tissue evidence="1">Flower</tissue>
    </source>
</reference>
<evidence type="ECO:0000313" key="2">
    <source>
        <dbReference type="Proteomes" id="UP001327560"/>
    </source>
</evidence>
<dbReference type="EMBL" id="CP136892">
    <property type="protein sequence ID" value="WOL02851.1"/>
    <property type="molecule type" value="Genomic_DNA"/>
</dbReference>
<dbReference type="AlphaFoldDB" id="A0AAQ3QAZ7"/>